<organism evidence="2 3">
    <name type="scientific">Sphingobacterium detergens</name>
    <dbReference type="NCBI Taxonomy" id="1145106"/>
    <lineage>
        <taxon>Bacteria</taxon>
        <taxon>Pseudomonadati</taxon>
        <taxon>Bacteroidota</taxon>
        <taxon>Sphingobacteriia</taxon>
        <taxon>Sphingobacteriales</taxon>
        <taxon>Sphingobacteriaceae</taxon>
        <taxon>Sphingobacterium</taxon>
    </lineage>
</organism>
<feature type="chain" id="PRO_5019283402" evidence="1">
    <location>
        <begin position="24"/>
        <end position="160"/>
    </location>
</feature>
<proteinExistence type="predicted"/>
<evidence type="ECO:0000313" key="2">
    <source>
        <dbReference type="EMBL" id="RKE52906.1"/>
    </source>
</evidence>
<evidence type="ECO:0000256" key="1">
    <source>
        <dbReference type="SAM" id="SignalP"/>
    </source>
</evidence>
<dbReference type="EMBL" id="RAPY01000002">
    <property type="protein sequence ID" value="RKE52906.1"/>
    <property type="molecule type" value="Genomic_DNA"/>
</dbReference>
<dbReference type="PROSITE" id="PS51257">
    <property type="entry name" value="PROKAR_LIPOPROTEIN"/>
    <property type="match status" value="1"/>
</dbReference>
<dbReference type="Proteomes" id="UP000286246">
    <property type="component" value="Unassembled WGS sequence"/>
</dbReference>
<feature type="signal peptide" evidence="1">
    <location>
        <begin position="1"/>
        <end position="23"/>
    </location>
</feature>
<sequence length="160" mass="18398">MNLKNQILLIVALPCIALSCNNAVDKTKENETTKNKTLTGTYRLLEAKTIKGKDTVTAFTDTSKTEMFKMFNEDHFSFFNHDKEKGKGKEPHFIAGGGTYSFDGKKYQERLQYCSLRDWESKKFDFELEFKGDTLVQHGEENLPELGVKHTIIETYLKVK</sequence>
<reference evidence="2 3" key="1">
    <citation type="submission" date="2018-09" db="EMBL/GenBank/DDBJ databases">
        <title>Genomic Encyclopedia of Type Strains, Phase III (KMG-III): the genomes of soil and plant-associated and newly described type strains.</title>
        <authorList>
            <person name="Whitman W."/>
        </authorList>
    </citation>
    <scope>NUCLEOTIDE SEQUENCE [LARGE SCALE GENOMIC DNA]</scope>
    <source>
        <strain evidence="2 3">CECT 7938</strain>
    </source>
</reference>
<accession>A0A420B7Z0</accession>
<keyword evidence="1" id="KW-0732">Signal</keyword>
<keyword evidence="3" id="KW-1185">Reference proteome</keyword>
<dbReference type="AlphaFoldDB" id="A0A420B7Z0"/>
<evidence type="ECO:0000313" key="3">
    <source>
        <dbReference type="Proteomes" id="UP000286246"/>
    </source>
</evidence>
<dbReference type="OrthoDB" id="1493972at2"/>
<protein>
    <submittedName>
        <fullName evidence="2">Uncharacterized protein DUF5004</fullName>
    </submittedName>
</protein>
<name>A0A420B7Z0_SPHD1</name>
<comment type="caution">
    <text evidence="2">The sequence shown here is derived from an EMBL/GenBank/DDBJ whole genome shotgun (WGS) entry which is preliminary data.</text>
</comment>
<dbReference type="RefSeq" id="WP_120259899.1">
    <property type="nucleotide sequence ID" value="NZ_RAPY01000002.1"/>
</dbReference>
<gene>
    <name evidence="2" type="ORF">DFQ12_3153</name>
</gene>